<evidence type="ECO:0000256" key="1">
    <source>
        <dbReference type="SAM" id="MobiDB-lite"/>
    </source>
</evidence>
<accession>A0A3N1LIX4</accession>
<dbReference type="EMBL" id="RJKX01000014">
    <property type="protein sequence ID" value="ROP90788.1"/>
    <property type="molecule type" value="Genomic_DNA"/>
</dbReference>
<dbReference type="RefSeq" id="WP_123690185.1">
    <property type="nucleotide sequence ID" value="NZ_AP019700.1"/>
</dbReference>
<sequence length="289" mass="30751">MGRLFRLILIIGVLGSILHSVFLREDQPDFSQPRRGMPEAFRAPAPPESFPQRPLPPPSAADPRGIIEVPSRSGDAQGTAAAIDPKGIWLTARHVAEGCREVLVEANDRWVRTRVALLHPQTDLAVLATRGAPPAFPIAGGNAGLRIGQSAWAVGFPKSVPSVVEGQLLGRGRIGFSGRMRGEASVTVWTERRRTPAGDGPLSGISGGPLLDAGGRIVGVAVAATERRGRFYAASPESLAEMVTRLPEADRPGPVPPPDVRLQPERAAAFGAWAMEARMVTRVGCRGQR</sequence>
<dbReference type="SUPFAM" id="SSF50494">
    <property type="entry name" value="Trypsin-like serine proteases"/>
    <property type="match status" value="1"/>
</dbReference>
<dbReference type="OrthoDB" id="112232at2"/>
<dbReference type="Proteomes" id="UP000278222">
    <property type="component" value="Unassembled WGS sequence"/>
</dbReference>
<dbReference type="Gene3D" id="2.40.10.120">
    <property type="match status" value="1"/>
</dbReference>
<dbReference type="PANTHER" id="PTHR43019:SF23">
    <property type="entry name" value="PROTEASE DO-LIKE 5, CHLOROPLASTIC"/>
    <property type="match status" value="1"/>
</dbReference>
<proteinExistence type="predicted"/>
<gene>
    <name evidence="2" type="ORF">EDC65_2647</name>
</gene>
<protein>
    <submittedName>
        <fullName evidence="2">Trypsin-like peptidase</fullName>
    </submittedName>
</protein>
<dbReference type="Pfam" id="PF13365">
    <property type="entry name" value="Trypsin_2"/>
    <property type="match status" value="1"/>
</dbReference>
<comment type="caution">
    <text evidence="2">The sequence shown here is derived from an EMBL/GenBank/DDBJ whole genome shotgun (WGS) entry which is preliminary data.</text>
</comment>
<name>A0A3N1LIX4_9PROT</name>
<evidence type="ECO:0000313" key="3">
    <source>
        <dbReference type="Proteomes" id="UP000278222"/>
    </source>
</evidence>
<evidence type="ECO:0000313" key="2">
    <source>
        <dbReference type="EMBL" id="ROP90788.1"/>
    </source>
</evidence>
<keyword evidence="3" id="KW-1185">Reference proteome</keyword>
<dbReference type="AlphaFoldDB" id="A0A3N1LIX4"/>
<dbReference type="PANTHER" id="PTHR43019">
    <property type="entry name" value="SERINE ENDOPROTEASE DEGS"/>
    <property type="match status" value="1"/>
</dbReference>
<feature type="compositionally biased region" description="Pro residues" evidence="1">
    <location>
        <begin position="44"/>
        <end position="60"/>
    </location>
</feature>
<dbReference type="InterPro" id="IPR009003">
    <property type="entry name" value="Peptidase_S1_PA"/>
</dbReference>
<reference evidence="2 3" key="1">
    <citation type="submission" date="2018-11" db="EMBL/GenBank/DDBJ databases">
        <title>Genomic Encyclopedia of Type Strains, Phase IV (KMG-IV): sequencing the most valuable type-strain genomes for metagenomic binning, comparative biology and taxonomic classification.</title>
        <authorList>
            <person name="Goeker M."/>
        </authorList>
    </citation>
    <scope>NUCLEOTIDE SEQUENCE [LARGE SCALE GENOMIC DNA]</scope>
    <source>
        <strain evidence="2 3">DSM 5900</strain>
    </source>
</reference>
<organism evidence="2 3">
    <name type="scientific">Stella humosa</name>
    <dbReference type="NCBI Taxonomy" id="94"/>
    <lineage>
        <taxon>Bacteria</taxon>
        <taxon>Pseudomonadati</taxon>
        <taxon>Pseudomonadota</taxon>
        <taxon>Alphaproteobacteria</taxon>
        <taxon>Rhodospirillales</taxon>
        <taxon>Stellaceae</taxon>
        <taxon>Stella</taxon>
    </lineage>
</organism>
<feature type="region of interest" description="Disordered" evidence="1">
    <location>
        <begin position="29"/>
        <end position="79"/>
    </location>
</feature>